<dbReference type="InterPro" id="IPR036619">
    <property type="entry name" value="NinB_sf"/>
</dbReference>
<sequence length="149" mass="17181">MRGNAYECMAWLSNQDPSKTYECKKVARKRTLTQNAYYWAMLNRLARALRMSDSEVHLNMLREYGVCDLVTLSPEVPVGCYFKYYDDLGTDWIGGEERRTVKAYKGSSSMESAEFARLIEGMREECESQGIDVATPEEIARMEFVRGKE</sequence>
<keyword evidence="2" id="KW-1185">Reference proteome</keyword>
<proteinExistence type="predicted"/>
<dbReference type="AlphaFoldDB" id="A0A3N0AGD5"/>
<evidence type="ECO:0000313" key="1">
    <source>
        <dbReference type="EMBL" id="RNL20843.1"/>
    </source>
</evidence>
<organism evidence="1 2">
    <name type="scientific">Slackia faecicanis</name>
    <dbReference type="NCBI Taxonomy" id="255723"/>
    <lineage>
        <taxon>Bacteria</taxon>
        <taxon>Bacillati</taxon>
        <taxon>Actinomycetota</taxon>
        <taxon>Coriobacteriia</taxon>
        <taxon>Eggerthellales</taxon>
        <taxon>Eggerthellaceae</taxon>
        <taxon>Slackia</taxon>
    </lineage>
</organism>
<reference evidence="2" key="1">
    <citation type="submission" date="2018-05" db="EMBL/GenBank/DDBJ databases">
        <title>Genome Sequencing of selected type strains of the family Eggerthellaceae.</title>
        <authorList>
            <person name="Danylec N."/>
            <person name="Stoll D.A."/>
            <person name="Doetsch A."/>
            <person name="Huch M."/>
        </authorList>
    </citation>
    <scope>NUCLEOTIDE SEQUENCE [LARGE SCALE GENOMIC DNA]</scope>
    <source>
        <strain evidence="2">DSM 17537</strain>
    </source>
</reference>
<dbReference type="OrthoDB" id="1857943at2"/>
<accession>A0A3N0AGD5</accession>
<dbReference type="Gene3D" id="1.10.3790.10">
    <property type="entry name" value="NinB"/>
    <property type="match status" value="1"/>
</dbReference>
<protein>
    <submittedName>
        <fullName evidence="1">Uncharacterized protein</fullName>
    </submittedName>
</protein>
<comment type="caution">
    <text evidence="1">The sequence shown here is derived from an EMBL/GenBank/DDBJ whole genome shotgun (WGS) entry which is preliminary data.</text>
</comment>
<dbReference type="RefSeq" id="WP_148039643.1">
    <property type="nucleotide sequence ID" value="NZ_QICB01000002.1"/>
</dbReference>
<dbReference type="SUPFAM" id="SSF103370">
    <property type="entry name" value="NinB"/>
    <property type="match status" value="1"/>
</dbReference>
<name>A0A3N0AGD5_9ACTN</name>
<dbReference type="EMBL" id="QICB01000002">
    <property type="protein sequence ID" value="RNL20843.1"/>
    <property type="molecule type" value="Genomic_DNA"/>
</dbReference>
<gene>
    <name evidence="1" type="ORF">DMP07_04495</name>
</gene>
<dbReference type="Proteomes" id="UP000267368">
    <property type="component" value="Unassembled WGS sequence"/>
</dbReference>
<evidence type="ECO:0000313" key="2">
    <source>
        <dbReference type="Proteomes" id="UP000267368"/>
    </source>
</evidence>